<dbReference type="InterPro" id="IPR008979">
    <property type="entry name" value="Galactose-bd-like_sf"/>
</dbReference>
<feature type="signal peptide" evidence="2">
    <location>
        <begin position="1"/>
        <end position="23"/>
    </location>
</feature>
<sequence>MKITKKIAVFAILAASFCWSMNAKPVLPAIFSDNMVLQQQTQIPIWGQAGKRKEVKLTASWDGKTYIAPTDSEGNWKIEIQTPNAGGPYDISISDGKEIKLSNVMIGEVWICSGQSNMEMPIKGWGKVMNFQQEINQANHPDIRLYQVKKTISPIPLTKGESTMGGWQNCSSQTVENFSAVAYFFARELNQKLNVPIGVIDVTWGGTPAESWTSGKTLDTMWEFHEQIALTRKAEDNMPEAIAIYNRMMNEWEAQVRQKDPGYNNEHPLWAEVDYDTSSWGTIQIPGYIEEQINPGFEGFIWLRREIDLPDEWLKQDLKVELNQIDDDDITFFNGHEIGRTYGIGTARHYAIPRNLLKKGKNILTIRLGDTGGNSGIPGDPSMLYVTNGKGRISLAGEWQQQISIFNKNEVPQQPLSFQTCQFYPTVLYNGMLHPLIPFGMKGVIWYQGEANADRAYQYRDLFPLMIRDWRTKWNKDFPFYFVQLANFMQRSEKPEESAWAELREAQTRTLSLENTGMAVTIDIGDANDIHPKNKQEVGRRLSLIALNQTYGKNINYSGPIYSHMQLRNNEIEIFFKHTNGSLIAQGGELKGFTIAGADHIFYPAEAKIIGDKVIVSSPKITFPIAVRYGWANNPECTLYNKAGLPASPFRTDDWPGITQSSSNQ</sequence>
<dbReference type="Proteomes" id="UP000422221">
    <property type="component" value="Unassembled WGS sequence"/>
</dbReference>
<organism evidence="4 5">
    <name type="scientific">Bacteroides salyersiae</name>
    <dbReference type="NCBI Taxonomy" id="291644"/>
    <lineage>
        <taxon>Bacteria</taxon>
        <taxon>Pseudomonadati</taxon>
        <taxon>Bacteroidota</taxon>
        <taxon>Bacteroidia</taxon>
        <taxon>Bacteroidales</taxon>
        <taxon>Bacteroidaceae</taxon>
        <taxon>Bacteroides</taxon>
    </lineage>
</organism>
<accession>A0A7J4XIV0</accession>
<keyword evidence="1" id="KW-0378">Hydrolase</keyword>
<feature type="chain" id="PRO_5029586605" evidence="2">
    <location>
        <begin position="24"/>
        <end position="665"/>
    </location>
</feature>
<dbReference type="SUPFAM" id="SSF49785">
    <property type="entry name" value="Galactose-binding domain-like"/>
    <property type="match status" value="1"/>
</dbReference>
<dbReference type="Gene3D" id="3.40.50.1110">
    <property type="entry name" value="SGNH hydrolase"/>
    <property type="match status" value="2"/>
</dbReference>
<dbReference type="Pfam" id="PF03629">
    <property type="entry name" value="SASA"/>
    <property type="match status" value="2"/>
</dbReference>
<dbReference type="InterPro" id="IPR039329">
    <property type="entry name" value="SIAE"/>
</dbReference>
<dbReference type="EMBL" id="VWMK01000010">
    <property type="protein sequence ID" value="KAA3765196.1"/>
    <property type="molecule type" value="Genomic_DNA"/>
</dbReference>
<feature type="domain" description="Sialate O-acetylesterase" evidence="3">
    <location>
        <begin position="108"/>
        <end position="233"/>
    </location>
</feature>
<evidence type="ECO:0000313" key="4">
    <source>
        <dbReference type="EMBL" id="KAA3765196.1"/>
    </source>
</evidence>
<dbReference type="SUPFAM" id="SSF52266">
    <property type="entry name" value="SGNH hydrolase"/>
    <property type="match status" value="1"/>
</dbReference>
<evidence type="ECO:0000256" key="1">
    <source>
        <dbReference type="ARBA" id="ARBA00022801"/>
    </source>
</evidence>
<dbReference type="AlphaFoldDB" id="A0A7J4XIV0"/>
<name>A0A7J4XIV0_9BACE</name>
<dbReference type="InterPro" id="IPR036514">
    <property type="entry name" value="SGNH_hydro_sf"/>
</dbReference>
<gene>
    <name evidence="4" type="ORF">F3F73_11510</name>
</gene>
<reference evidence="4 5" key="1">
    <citation type="journal article" date="2019" name="Nat. Med.">
        <title>A library of human gut bacterial isolates paired with longitudinal multiomics data enables mechanistic microbiome research.</title>
        <authorList>
            <person name="Poyet M."/>
            <person name="Groussin M."/>
            <person name="Gibbons S.M."/>
            <person name="Avila-Pacheco J."/>
            <person name="Jiang X."/>
            <person name="Kearney S.M."/>
            <person name="Perrotta A.R."/>
            <person name="Berdy B."/>
            <person name="Zhao S."/>
            <person name="Lieberman T.D."/>
            <person name="Swanson P.K."/>
            <person name="Smith M."/>
            <person name="Roesemann S."/>
            <person name="Alexander J.E."/>
            <person name="Rich S.A."/>
            <person name="Livny J."/>
            <person name="Vlamakis H."/>
            <person name="Clish C."/>
            <person name="Bullock K."/>
            <person name="Deik A."/>
            <person name="Scott J."/>
            <person name="Pierce K.A."/>
            <person name="Xavier R.J."/>
            <person name="Alm E.J."/>
        </authorList>
    </citation>
    <scope>NUCLEOTIDE SEQUENCE [LARGE SCALE GENOMIC DNA]</scope>
    <source>
        <strain evidence="4 5">BIOML-A10</strain>
    </source>
</reference>
<dbReference type="RefSeq" id="WP_005934225.1">
    <property type="nucleotide sequence ID" value="NZ_CABKSE010000004.1"/>
</dbReference>
<dbReference type="PANTHER" id="PTHR22901">
    <property type="entry name" value="SIALATE O-ACETYLESTERASE"/>
    <property type="match status" value="1"/>
</dbReference>
<keyword evidence="2" id="KW-0732">Signal</keyword>
<dbReference type="PANTHER" id="PTHR22901:SF0">
    <property type="entry name" value="SIALATE O-ACETYLESTERASE"/>
    <property type="match status" value="1"/>
</dbReference>
<protein>
    <submittedName>
        <fullName evidence="4">Sialate O-acetylesterase</fullName>
    </submittedName>
</protein>
<evidence type="ECO:0000313" key="5">
    <source>
        <dbReference type="Proteomes" id="UP000422221"/>
    </source>
</evidence>
<comment type="caution">
    <text evidence="4">The sequence shown here is derived from an EMBL/GenBank/DDBJ whole genome shotgun (WGS) entry which is preliminary data.</text>
</comment>
<dbReference type="GeneID" id="93114483"/>
<feature type="domain" description="Sialate O-acetylesterase" evidence="3">
    <location>
        <begin position="441"/>
        <end position="541"/>
    </location>
</feature>
<dbReference type="GO" id="GO:0005975">
    <property type="term" value="P:carbohydrate metabolic process"/>
    <property type="evidence" value="ECO:0007669"/>
    <property type="project" value="TreeGrafter"/>
</dbReference>
<proteinExistence type="predicted"/>
<evidence type="ECO:0000256" key="2">
    <source>
        <dbReference type="SAM" id="SignalP"/>
    </source>
</evidence>
<dbReference type="GO" id="GO:0001681">
    <property type="term" value="F:sialate O-acetylesterase activity"/>
    <property type="evidence" value="ECO:0007669"/>
    <property type="project" value="InterPro"/>
</dbReference>
<evidence type="ECO:0000259" key="3">
    <source>
        <dbReference type="Pfam" id="PF03629"/>
    </source>
</evidence>
<dbReference type="InterPro" id="IPR005181">
    <property type="entry name" value="SASA"/>
</dbReference>